<gene>
    <name evidence="1" type="ORF">NCTC12998_06627</name>
</gene>
<name>A0A485CWT8_RAOPL</name>
<dbReference type="SUPFAM" id="SSF53822">
    <property type="entry name" value="Periplasmic binding protein-like I"/>
    <property type="match status" value="1"/>
</dbReference>
<reference evidence="1 2" key="1">
    <citation type="submission" date="2019-03" db="EMBL/GenBank/DDBJ databases">
        <authorList>
            <consortium name="Pathogen Informatics"/>
        </authorList>
    </citation>
    <scope>NUCLEOTIDE SEQUENCE [LARGE SCALE GENOMIC DNA]</scope>
    <source>
        <strain evidence="1 2">NCTC12998</strain>
    </source>
</reference>
<dbReference type="AlphaFoldDB" id="A0A485CWT8"/>
<accession>A0A485CWT8</accession>
<dbReference type="Gene3D" id="3.40.50.2300">
    <property type="match status" value="1"/>
</dbReference>
<protein>
    <submittedName>
        <fullName evidence="1">Leucine ABC transporter subunit substrate-binding protein LivK</fullName>
    </submittedName>
</protein>
<evidence type="ECO:0000313" key="2">
    <source>
        <dbReference type="Proteomes" id="UP000345637"/>
    </source>
</evidence>
<dbReference type="Proteomes" id="UP000345637">
    <property type="component" value="Unassembled WGS sequence"/>
</dbReference>
<proteinExistence type="predicted"/>
<organism evidence="1 2">
    <name type="scientific">Raoultella planticola</name>
    <name type="common">Klebsiella planticola</name>
    <dbReference type="NCBI Taxonomy" id="575"/>
    <lineage>
        <taxon>Bacteria</taxon>
        <taxon>Pseudomonadati</taxon>
        <taxon>Pseudomonadota</taxon>
        <taxon>Gammaproteobacteria</taxon>
        <taxon>Enterobacterales</taxon>
        <taxon>Enterobacteriaceae</taxon>
        <taxon>Klebsiella/Raoultella group</taxon>
        <taxon>Raoultella</taxon>
    </lineage>
</organism>
<evidence type="ECO:0000313" key="1">
    <source>
        <dbReference type="EMBL" id="VFS88971.1"/>
    </source>
</evidence>
<dbReference type="InterPro" id="IPR028082">
    <property type="entry name" value="Peripla_BP_I"/>
</dbReference>
<dbReference type="EMBL" id="CAADJE010000036">
    <property type="protein sequence ID" value="VFS88971.1"/>
    <property type="molecule type" value="Genomic_DNA"/>
</dbReference>
<sequence length="63" mass="6936">MLDVLKAKKIAVIHDKDTYGQGLADATRAALAKRGTKEVLYEGAIPRREGLQRAGDQNWRAEA</sequence>